<evidence type="ECO:0000256" key="3">
    <source>
        <dbReference type="ARBA" id="ARBA00022679"/>
    </source>
</evidence>
<dbReference type="PANTHER" id="PTHR10434:SF64">
    <property type="entry name" value="1-ACYL-SN-GLYCEROL-3-PHOSPHATE ACYLTRANSFERASE-RELATED"/>
    <property type="match status" value="1"/>
</dbReference>
<evidence type="ECO:0000256" key="6">
    <source>
        <dbReference type="SAM" id="Phobius"/>
    </source>
</evidence>
<evidence type="ECO:0000256" key="4">
    <source>
        <dbReference type="ARBA" id="ARBA00023098"/>
    </source>
</evidence>
<evidence type="ECO:0000313" key="8">
    <source>
        <dbReference type="EMBL" id="NIZ47168.1"/>
    </source>
</evidence>
<keyword evidence="6" id="KW-0472">Membrane</keyword>
<keyword evidence="4" id="KW-0443">Lipid metabolism</keyword>
<keyword evidence="2" id="KW-0444">Lipid biosynthesis</keyword>
<evidence type="ECO:0000313" key="9">
    <source>
        <dbReference type="Proteomes" id="UP000752013"/>
    </source>
</evidence>
<gene>
    <name evidence="8" type="ORF">HCT46_04460</name>
</gene>
<comment type="caution">
    <text evidence="8">The sequence shown here is derived from an EMBL/GenBank/DDBJ whole genome shotgun (WGS) entry which is preliminary data.</text>
</comment>
<dbReference type="GO" id="GO:0006654">
    <property type="term" value="P:phosphatidic acid biosynthetic process"/>
    <property type="evidence" value="ECO:0007669"/>
    <property type="project" value="TreeGrafter"/>
</dbReference>
<keyword evidence="6" id="KW-0812">Transmembrane</keyword>
<feature type="transmembrane region" description="Helical" evidence="6">
    <location>
        <begin position="12"/>
        <end position="37"/>
    </location>
</feature>
<accession>A0A968GCZ2</accession>
<dbReference type="SMART" id="SM00563">
    <property type="entry name" value="PlsC"/>
    <property type="match status" value="1"/>
</dbReference>
<keyword evidence="9" id="KW-1185">Reference proteome</keyword>
<dbReference type="InterPro" id="IPR002123">
    <property type="entry name" value="Plipid/glycerol_acylTrfase"/>
</dbReference>
<comment type="pathway">
    <text evidence="1">Lipid metabolism.</text>
</comment>
<proteinExistence type="predicted"/>
<dbReference type="GO" id="GO:0003841">
    <property type="term" value="F:1-acylglycerol-3-phosphate O-acyltransferase activity"/>
    <property type="evidence" value="ECO:0007669"/>
    <property type="project" value="TreeGrafter"/>
</dbReference>
<evidence type="ECO:0000256" key="5">
    <source>
        <dbReference type="ARBA" id="ARBA00023315"/>
    </source>
</evidence>
<evidence type="ECO:0000256" key="1">
    <source>
        <dbReference type="ARBA" id="ARBA00005189"/>
    </source>
</evidence>
<name>A0A968GCZ2_9SPIO</name>
<dbReference type="Pfam" id="PF01553">
    <property type="entry name" value="Acyltransferase"/>
    <property type="match status" value="1"/>
</dbReference>
<dbReference type="PANTHER" id="PTHR10434">
    <property type="entry name" value="1-ACYL-SN-GLYCEROL-3-PHOSPHATE ACYLTRANSFERASE"/>
    <property type="match status" value="1"/>
</dbReference>
<dbReference type="SUPFAM" id="SSF69593">
    <property type="entry name" value="Glycerol-3-phosphate (1)-acyltransferase"/>
    <property type="match status" value="1"/>
</dbReference>
<sequence length="250" mass="28550">MRIITNFLGWTRFVLVFAAMVPFTAVFLVIQVIFWMFRARKINRLFAYYTLSWISRCLVKGQGVSVSVQGLEHIPRDRGVVFMVNHQEFSDILLCYGYLQTPMAMVAKKELGYIPGLSMYMRSLECYLLDRKNPKQALALFEKAKKRIQEEQYSALIYPEGTRSRGPKNRDFMVGASRIAYLAQASIIPVTISGSWKAGIYIKQIGGKKHIDIVVHPLVAIENYPSDKKQELMAHVQQIVESGFTDANNI</sequence>
<keyword evidence="6" id="KW-1133">Transmembrane helix</keyword>
<dbReference type="AlphaFoldDB" id="A0A968GCZ2"/>
<evidence type="ECO:0000256" key="2">
    <source>
        <dbReference type="ARBA" id="ARBA00022516"/>
    </source>
</evidence>
<reference evidence="8" key="1">
    <citation type="submission" date="2020-03" db="EMBL/GenBank/DDBJ databases">
        <title>Spirochaetal bacteria isolated from arthropods constitute a novel genus Entomospira genus novum within the order Spirochaetales.</title>
        <authorList>
            <person name="Grana-Miraglia L."/>
            <person name="Sikutova S."/>
            <person name="Fingerle V."/>
            <person name="Sing A."/>
            <person name="Castillo-Ramirez S."/>
            <person name="Margos G."/>
            <person name="Rudolf I."/>
        </authorList>
    </citation>
    <scope>NUCLEOTIDE SEQUENCE</scope>
    <source>
        <strain evidence="8">BR208</strain>
    </source>
</reference>
<keyword evidence="5 8" id="KW-0012">Acyltransferase</keyword>
<dbReference type="Proteomes" id="UP000752013">
    <property type="component" value="Unassembled WGS sequence"/>
</dbReference>
<protein>
    <submittedName>
        <fullName evidence="8">1-acyl-sn-glycerol-3-phosphate acyltransferase</fullName>
    </submittedName>
</protein>
<dbReference type="EMBL" id="JAATLK010000001">
    <property type="protein sequence ID" value="NIZ47168.1"/>
    <property type="molecule type" value="Genomic_DNA"/>
</dbReference>
<feature type="domain" description="Phospholipid/glycerol acyltransferase" evidence="7">
    <location>
        <begin position="80"/>
        <end position="195"/>
    </location>
</feature>
<dbReference type="RefSeq" id="WP_167703590.1">
    <property type="nucleotide sequence ID" value="NZ_CP118168.1"/>
</dbReference>
<evidence type="ECO:0000259" key="7">
    <source>
        <dbReference type="SMART" id="SM00563"/>
    </source>
</evidence>
<dbReference type="CDD" id="cd07989">
    <property type="entry name" value="LPLAT_AGPAT-like"/>
    <property type="match status" value="1"/>
</dbReference>
<keyword evidence="3" id="KW-0808">Transferase</keyword>
<organism evidence="8 9">
    <name type="scientific">Entomospira nematocerorum</name>
    <dbReference type="NCBI Taxonomy" id="2719987"/>
    <lineage>
        <taxon>Bacteria</taxon>
        <taxon>Pseudomonadati</taxon>
        <taxon>Spirochaetota</taxon>
        <taxon>Spirochaetia</taxon>
        <taxon>Spirochaetales</taxon>
        <taxon>Spirochaetaceae</taxon>
        <taxon>Entomospira</taxon>
    </lineage>
</organism>